<dbReference type="EMBL" id="HG938355">
    <property type="protein sequence ID" value="CDN52515.1"/>
    <property type="molecule type" value="Genomic_DNA"/>
</dbReference>
<evidence type="ECO:0000313" key="2">
    <source>
        <dbReference type="Proteomes" id="UP000028186"/>
    </source>
</evidence>
<proteinExistence type="predicted"/>
<name>A0A068T5B9_NEOGA</name>
<dbReference type="PATRIC" id="fig|1028801.3.peg.144"/>
<evidence type="ECO:0000313" key="1">
    <source>
        <dbReference type="EMBL" id="CDN52515.1"/>
    </source>
</evidence>
<accession>A0A068T5B9</accession>
<dbReference type="HOGENOM" id="CLU_2684110_0_0_5"/>
<dbReference type="RefSeq" id="WP_038539512.1">
    <property type="nucleotide sequence ID" value="NZ_HG938355.1"/>
</dbReference>
<dbReference type="AlphaFoldDB" id="A0A068T5B9"/>
<gene>
    <name evidence="1" type="ORF">RG1141_CH01500</name>
</gene>
<organism evidence="1 2">
    <name type="scientific">Neorhizobium galegae bv. officinalis bv. officinalis str. HAMBI 1141</name>
    <dbReference type="NCBI Taxonomy" id="1028801"/>
    <lineage>
        <taxon>Bacteria</taxon>
        <taxon>Pseudomonadati</taxon>
        <taxon>Pseudomonadota</taxon>
        <taxon>Alphaproteobacteria</taxon>
        <taxon>Hyphomicrobiales</taxon>
        <taxon>Rhizobiaceae</taxon>
        <taxon>Rhizobium/Agrobacterium group</taxon>
        <taxon>Neorhizobium</taxon>
    </lineage>
</organism>
<dbReference type="KEGG" id="ngl:RG1141_CH01500"/>
<reference evidence="2" key="1">
    <citation type="journal article" date="2014" name="BMC Genomics">
        <title>Genome sequencing of two Neorhizobium galegae strains reveals a noeT gene responsible for the unusual acetylation of the nodulation factors.</title>
        <authorList>
            <person name="Osterman J."/>
            <person name="Marsh J."/>
            <person name="Laine P.K."/>
            <person name="Zeng Z."/>
            <person name="Alatalo E."/>
            <person name="Sullivan J.T."/>
            <person name="Young J.P."/>
            <person name="Thomas-Oates J."/>
            <person name="Paulin L."/>
            <person name="Lindstrom K."/>
        </authorList>
    </citation>
    <scope>NUCLEOTIDE SEQUENCE [LARGE SCALE GENOMIC DNA]</scope>
    <source>
        <strain evidence="2">HAMBI 1141</strain>
    </source>
</reference>
<protein>
    <submittedName>
        <fullName evidence="1">Uncharacterized protein</fullName>
    </submittedName>
</protein>
<dbReference type="Proteomes" id="UP000028186">
    <property type="component" value="Chromosome I"/>
</dbReference>
<sequence length="74" mass="7962">MTATIIQPIGGHARAFLRQAVMNSGAICVTGADELALAGECFSAGYLDHGVGDRFTFVITEKGKDYLRRLARCE</sequence>